<protein>
    <recommendedName>
        <fullName evidence="4">HTH crp-type domain-containing protein</fullName>
    </recommendedName>
</protein>
<dbReference type="InterPro" id="IPR018490">
    <property type="entry name" value="cNMP-bd_dom_sf"/>
</dbReference>
<evidence type="ECO:0000313" key="6">
    <source>
        <dbReference type="Proteomes" id="UP000033514"/>
    </source>
</evidence>
<evidence type="ECO:0000259" key="4">
    <source>
        <dbReference type="PROSITE" id="PS51063"/>
    </source>
</evidence>
<dbReference type="GO" id="GO:0003677">
    <property type="term" value="F:DNA binding"/>
    <property type="evidence" value="ECO:0007669"/>
    <property type="project" value="UniProtKB-KW"/>
</dbReference>
<evidence type="ECO:0000313" key="5">
    <source>
        <dbReference type="EMBL" id="KKB76489.1"/>
    </source>
</evidence>
<dbReference type="SUPFAM" id="SSF46785">
    <property type="entry name" value="Winged helix' DNA-binding domain"/>
    <property type="match status" value="1"/>
</dbReference>
<dbReference type="InterPro" id="IPR012318">
    <property type="entry name" value="HTH_CRP"/>
</dbReference>
<sequence>MQTHGQTLDFLPRAGALSRLDARAIESLASLRWSRSDFGTGDAIEPKEGISILSAGWAGHYRELPNRSRQMVSLLLPGDVCDFAFLTGRVARLPLTALSPVAVWTLSIETFLSAGHACHSVISAVLAAMETDHAIVEEHLITIGSLSAIERLSRWLLELQFRLDPVNPTFDLPLSQARIGEYLCLSSVHVNRTFQALRRLQVIETRGKRLSIIEPERLAAIGSFSSAYLAPDDQAHSGRSHQAAVASSLGVLGSRQA</sequence>
<keyword evidence="2" id="KW-0238">DNA-binding</keyword>
<dbReference type="PROSITE" id="PS51063">
    <property type="entry name" value="HTH_CRP_2"/>
    <property type="match status" value="1"/>
</dbReference>
<evidence type="ECO:0000256" key="1">
    <source>
        <dbReference type="ARBA" id="ARBA00023015"/>
    </source>
</evidence>
<evidence type="ECO:0000256" key="3">
    <source>
        <dbReference type="ARBA" id="ARBA00023163"/>
    </source>
</evidence>
<dbReference type="Gene3D" id="2.60.120.10">
    <property type="entry name" value="Jelly Rolls"/>
    <property type="match status" value="1"/>
</dbReference>
<dbReference type="EMBL" id="LAJG01000042">
    <property type="protein sequence ID" value="KKB76489.1"/>
    <property type="molecule type" value="Genomic_DNA"/>
</dbReference>
<keyword evidence="1" id="KW-0805">Transcription regulation</keyword>
<name>A0A0F5L2Q6_9HYPH</name>
<dbReference type="STRING" id="361041.VW35_16965"/>
<dbReference type="SMART" id="SM00419">
    <property type="entry name" value="HTH_CRP"/>
    <property type="match status" value="1"/>
</dbReference>
<dbReference type="InterPro" id="IPR014710">
    <property type="entry name" value="RmlC-like_jellyroll"/>
</dbReference>
<comment type="caution">
    <text evidence="5">The sequence shown here is derived from an EMBL/GenBank/DDBJ whole genome shotgun (WGS) entry which is preliminary data.</text>
</comment>
<evidence type="ECO:0000256" key="2">
    <source>
        <dbReference type="ARBA" id="ARBA00023125"/>
    </source>
</evidence>
<dbReference type="InterPro" id="IPR036390">
    <property type="entry name" value="WH_DNA-bd_sf"/>
</dbReference>
<dbReference type="PATRIC" id="fig|361041.3.peg.2797"/>
<dbReference type="Pfam" id="PF13545">
    <property type="entry name" value="HTH_Crp_2"/>
    <property type="match status" value="1"/>
</dbReference>
<accession>A0A0F5L2Q6</accession>
<reference evidence="5 6" key="1">
    <citation type="submission" date="2015-03" db="EMBL/GenBank/DDBJ databases">
        <authorList>
            <person name="Hassan Y.I."/>
            <person name="Lepp D."/>
            <person name="Zhou T."/>
        </authorList>
    </citation>
    <scope>NUCLEOTIDE SEQUENCE [LARGE SCALE GENOMIC DNA]</scope>
    <source>
        <strain evidence="5 6">GH2-10</strain>
    </source>
</reference>
<feature type="domain" description="HTH crp-type" evidence="4">
    <location>
        <begin position="146"/>
        <end position="216"/>
    </location>
</feature>
<keyword evidence="3" id="KW-0804">Transcription</keyword>
<dbReference type="GO" id="GO:0006355">
    <property type="term" value="P:regulation of DNA-templated transcription"/>
    <property type="evidence" value="ECO:0007669"/>
    <property type="project" value="InterPro"/>
</dbReference>
<keyword evidence="6" id="KW-1185">Reference proteome</keyword>
<proteinExistence type="predicted"/>
<dbReference type="Proteomes" id="UP000033514">
    <property type="component" value="Unassembled WGS sequence"/>
</dbReference>
<dbReference type="AlphaFoldDB" id="A0A0F5L2Q6"/>
<gene>
    <name evidence="5" type="ORF">VW35_16965</name>
</gene>
<dbReference type="SUPFAM" id="SSF51206">
    <property type="entry name" value="cAMP-binding domain-like"/>
    <property type="match status" value="1"/>
</dbReference>
<organism evidence="5 6">
    <name type="scientific">Devosia soli</name>
    <dbReference type="NCBI Taxonomy" id="361041"/>
    <lineage>
        <taxon>Bacteria</taxon>
        <taxon>Pseudomonadati</taxon>
        <taxon>Pseudomonadota</taxon>
        <taxon>Alphaproteobacteria</taxon>
        <taxon>Hyphomicrobiales</taxon>
        <taxon>Devosiaceae</taxon>
        <taxon>Devosia</taxon>
    </lineage>
</organism>